<evidence type="ECO:0000256" key="2">
    <source>
        <dbReference type="ARBA" id="ARBA00005643"/>
    </source>
</evidence>
<dbReference type="PANTHER" id="PTHR13179">
    <property type="entry name" value="DEP DOMAIN CONTAINING PROTEIN 5"/>
    <property type="match status" value="1"/>
</dbReference>
<evidence type="ECO:0000256" key="3">
    <source>
        <dbReference type="ARBA" id="ARBA00018529"/>
    </source>
</evidence>
<dbReference type="PROSITE" id="PS50186">
    <property type="entry name" value="DEP"/>
    <property type="match status" value="1"/>
</dbReference>
<comment type="subcellular location">
    <subcellularLocation>
        <location evidence="1">Vacuole membrane</location>
        <topology evidence="1">Peripheral membrane protein</topology>
    </subcellularLocation>
</comment>
<dbReference type="Gene3D" id="1.10.10.10">
    <property type="entry name" value="Winged helix-like DNA-binding domain superfamily/Winged helix DNA-binding domain"/>
    <property type="match status" value="1"/>
</dbReference>
<evidence type="ECO:0000313" key="8">
    <source>
        <dbReference type="Proteomes" id="UP001497383"/>
    </source>
</evidence>
<proteinExistence type="inferred from homology"/>
<reference evidence="7 8" key="1">
    <citation type="submission" date="2024-03" db="EMBL/GenBank/DDBJ databases">
        <authorList>
            <person name="Brejova B."/>
        </authorList>
    </citation>
    <scope>NUCLEOTIDE SEQUENCE [LARGE SCALE GENOMIC DNA]</scope>
    <source>
        <strain evidence="7 8">CBS 14171</strain>
    </source>
</reference>
<feature type="compositionally biased region" description="Low complexity" evidence="5">
    <location>
        <begin position="692"/>
        <end position="728"/>
    </location>
</feature>
<comment type="similarity">
    <text evidence="2">Belongs to the IML1 family.</text>
</comment>
<dbReference type="PANTHER" id="PTHR13179:SF8">
    <property type="entry name" value="GATOR COMPLEX PROTEIN DEPDC5"/>
    <property type="match status" value="1"/>
</dbReference>
<feature type="domain" description="DEP" evidence="6">
    <location>
        <begin position="1156"/>
        <end position="1231"/>
    </location>
</feature>
<feature type="compositionally biased region" description="Polar residues" evidence="5">
    <location>
        <begin position="1255"/>
        <end position="1266"/>
    </location>
</feature>
<name>A0ABP0ZKB7_9ASCO</name>
<feature type="region of interest" description="Disordered" evidence="5">
    <location>
        <begin position="668"/>
        <end position="799"/>
    </location>
</feature>
<evidence type="ECO:0000256" key="5">
    <source>
        <dbReference type="SAM" id="MobiDB-lite"/>
    </source>
</evidence>
<dbReference type="Pfam" id="PF00610">
    <property type="entry name" value="DEP"/>
    <property type="match status" value="1"/>
</dbReference>
<dbReference type="InterPro" id="IPR036388">
    <property type="entry name" value="WH-like_DNA-bd_sf"/>
</dbReference>
<keyword evidence="8" id="KW-1185">Reference proteome</keyword>
<dbReference type="Pfam" id="PF12257">
    <property type="entry name" value="IML1"/>
    <property type="match status" value="1"/>
</dbReference>
<sequence length="1544" mass="177149">MQHARMLGASSNEGAVKNRSAASKGTASPRSQRHMSSNQASLTVGSNRVFSNHNHGQHRHRNHHHHDHDSDSDIYKNSRTLVAGRTSHSSNRLDRSDSSRSDAASKKDLSNNHYIEETKPVQVTLWFHELRTTKEDILIDPNSLPNGISPGQVIEIQSLDSSNANNNKKLIFKLGPKNIQNQNDNADSSSTETRLKSSVHSQSQSQVSLMSHPFQNLLDLAPRSVIQIRKITDLDSVAIDSMEVFIKDVNLSRDAMWQFASTLVGTCCYSEQRLTYLGFRIGVVKYIYKHGRRVFSGYVNEETKVIFRSESAKLTVLVQLSREMWNFEENGEIMFHKLVNNLFPKIFRRWRNKGTHHSITIVLFTSVDLTDIPWTNLAPGERPPTRKDFYRVVVDQVNILHWDRIMANLRLEFANFKRDILLRPGKEDSSYVMEGQTLPAVKGNLLEAVNVGLVLLNDRFRNTDLKHSLGHFMVITAGTGLYDVDYKMLLDTSQKITSIDTSLDIICLNQPPLHVTPLFRFIRDGKLSHCVPIWCDISFYRDNQEENSIWIPRCKIYELQMMGVMENDSSFAWIPRYHLDKQTQHLPRVMDRYDENVFKPIRRKSEKIAESTTEEPKFKAPSVKNSKATLSLIFNERTSLIPVDSSTTNSSAVGTVTHPVTNTSALTKLYNINKNSDRKPKSPTSSIYSDASPPSIQQQQQQQQPPQHPLQHLQPSSRSTSSPRMSSPRIPPPTSSSSSTTTSSASKLNIETFRKDAGSPRIIQGKTLFSRRETAQSQSSHSPEEAMSPQGDKVVSVPTPETECDDPYCAYWTEIKNPSQQVPGDILQAAPLSRWSNLFPDNIQRKLIKWRSFQAPAALPIVTRVFPTQKQLHENYTFQLYSVYLNPDNYLELDTTSDLMREMIQLRLMLGFQICYGDKVKKAEAERNSDGLIKYFPLGSCLGSLICMSIGDEIHRIHCDFNGNLNVQLYRKKNKVQEENKIMLGQRPQAPYYPLIRTRYADEFVPAQVDALVSHPQTYNWNQFDQMLAGFDDSMPEDRKEFHKMKFVVMPADIPQNAYFLSNEQLTAEEIRVEGLRKLIGVIEKGKYSKAKSNLKNNSPRVSDIIFYTGNLFDFLNDEAENYDITGNQPTLMIPEHMRFNKTIKLPELASEMQNPRTGLNLVDRNWHFKKHLQCFIGSELVTWLVESFEDIDTRDEAVSYGQSLINKGLFKHVESRHGFIDGYYFYEIEPQYFEKMEKIKRGSWFGNTAKREGSTTPKSNASPRIQGQDDLIKITSSSNLTSESSSVTDSTTHRKRKKFNLSKSVKFNVDPLGRSYRPELMTVHYDKVHNPEHCYHIRLQWLNTTNKFIEDTITAWSRLCERYGLKLVETPWKELCSIPKVSPFHSFVEVKLSINPWHDEEFADDQILSANRYYYHLFFLKKLDFLLDNRASSFFSRDNIEITYSWGKPMFQYAQFIHRTGFYIIELRDNGDFFLAPNNMHLIRVGASSSPSSGDYGSNARAIHLDSQRIMMNFRAACQNVDYLRGVFREAKSSWSEETITQI</sequence>
<feature type="compositionally biased region" description="Basic residues" evidence="5">
    <location>
        <begin position="55"/>
        <end position="66"/>
    </location>
</feature>
<evidence type="ECO:0000259" key="6">
    <source>
        <dbReference type="PROSITE" id="PS50186"/>
    </source>
</evidence>
<feature type="compositionally biased region" description="Polar residues" evidence="5">
    <location>
        <begin position="178"/>
        <end position="192"/>
    </location>
</feature>
<dbReference type="InterPro" id="IPR027244">
    <property type="entry name" value="IML1"/>
</dbReference>
<dbReference type="GeneID" id="92208012"/>
<protein>
    <recommendedName>
        <fullName evidence="3">Vacuolar membrane-associated protein IML1</fullName>
    </recommendedName>
    <alternativeName>
        <fullName evidence="4">Vacuolar membrane-associated protein iml1</fullName>
    </alternativeName>
</protein>
<dbReference type="Pfam" id="PF19418">
    <property type="entry name" value="DEPDC5_CTD"/>
    <property type="match status" value="1"/>
</dbReference>
<dbReference type="EMBL" id="OZ022407">
    <property type="protein sequence ID" value="CAK9438592.1"/>
    <property type="molecule type" value="Genomic_DNA"/>
</dbReference>
<evidence type="ECO:0000256" key="1">
    <source>
        <dbReference type="ARBA" id="ARBA00004148"/>
    </source>
</evidence>
<dbReference type="InterPro" id="IPR036390">
    <property type="entry name" value="WH_DNA-bd_sf"/>
</dbReference>
<feature type="compositionally biased region" description="Low complexity" evidence="5">
    <location>
        <begin position="735"/>
        <end position="746"/>
    </location>
</feature>
<feature type="region of interest" description="Disordered" evidence="5">
    <location>
        <begin position="176"/>
        <end position="198"/>
    </location>
</feature>
<feature type="region of interest" description="Disordered" evidence="5">
    <location>
        <begin position="1249"/>
        <end position="1268"/>
    </location>
</feature>
<dbReference type="InterPro" id="IPR000591">
    <property type="entry name" value="DEP_dom"/>
</dbReference>
<feature type="compositionally biased region" description="Polar residues" evidence="5">
    <location>
        <begin position="20"/>
        <end position="50"/>
    </location>
</feature>
<feature type="compositionally biased region" description="Basic and acidic residues" evidence="5">
    <location>
        <begin position="91"/>
        <end position="113"/>
    </location>
</feature>
<evidence type="ECO:0000313" key="7">
    <source>
        <dbReference type="EMBL" id="CAK9438592.1"/>
    </source>
</evidence>
<dbReference type="SMART" id="SM00049">
    <property type="entry name" value="DEP"/>
    <property type="match status" value="1"/>
</dbReference>
<dbReference type="CDD" id="cd04449">
    <property type="entry name" value="DEP_DEPDC5-like"/>
    <property type="match status" value="1"/>
</dbReference>
<dbReference type="InterPro" id="IPR048255">
    <property type="entry name" value="IML1_N"/>
</dbReference>
<gene>
    <name evidence="7" type="ORF">LODBEIA_P28160</name>
</gene>
<dbReference type="Proteomes" id="UP001497383">
    <property type="component" value="Chromosome 3"/>
</dbReference>
<dbReference type="InterPro" id="IPR045838">
    <property type="entry name" value="DEPDC5_CTD"/>
</dbReference>
<feature type="region of interest" description="Disordered" evidence="5">
    <location>
        <begin position="1"/>
        <end position="113"/>
    </location>
</feature>
<dbReference type="RefSeq" id="XP_066829754.1">
    <property type="nucleotide sequence ID" value="XM_066972857.1"/>
</dbReference>
<evidence type="ECO:0000256" key="4">
    <source>
        <dbReference type="ARBA" id="ARBA00021881"/>
    </source>
</evidence>
<accession>A0ABP0ZKB7</accession>
<feature type="compositionally biased region" description="Basic and acidic residues" evidence="5">
    <location>
        <begin position="67"/>
        <end position="76"/>
    </location>
</feature>
<organism evidence="7 8">
    <name type="scientific">Lodderomyces beijingensis</name>
    <dbReference type="NCBI Taxonomy" id="1775926"/>
    <lineage>
        <taxon>Eukaryota</taxon>
        <taxon>Fungi</taxon>
        <taxon>Dikarya</taxon>
        <taxon>Ascomycota</taxon>
        <taxon>Saccharomycotina</taxon>
        <taxon>Pichiomycetes</taxon>
        <taxon>Debaryomycetaceae</taxon>
        <taxon>Candida/Lodderomyces clade</taxon>
        <taxon>Lodderomyces</taxon>
    </lineage>
</organism>
<dbReference type="SUPFAM" id="SSF46785">
    <property type="entry name" value="Winged helix' DNA-binding domain"/>
    <property type="match status" value="1"/>
</dbReference>